<evidence type="ECO:0000313" key="1">
    <source>
        <dbReference type="EMBL" id="NYF43799.1"/>
    </source>
</evidence>
<gene>
    <name evidence="1" type="ORF">HDA43_006026</name>
</gene>
<comment type="caution">
    <text evidence="1">The sequence shown here is derived from an EMBL/GenBank/DDBJ whole genome shotgun (WGS) entry which is preliminary data.</text>
</comment>
<dbReference type="AlphaFoldDB" id="A0A852V5P2"/>
<proteinExistence type="predicted"/>
<protein>
    <submittedName>
        <fullName evidence="1">Uncharacterized protein</fullName>
    </submittedName>
</protein>
<dbReference type="Proteomes" id="UP000576393">
    <property type="component" value="Unassembled WGS sequence"/>
</dbReference>
<accession>A0A852V5P2</accession>
<sequence>MSGFLLKVSLPEQFVAAGDGLLDPADTLSRKYGTH</sequence>
<name>A0A852V5P2_9ACTN</name>
<organism evidence="1 2">
    <name type="scientific">Streptosporangium sandarakinum</name>
    <dbReference type="NCBI Taxonomy" id="1260955"/>
    <lineage>
        <taxon>Bacteria</taxon>
        <taxon>Bacillati</taxon>
        <taxon>Actinomycetota</taxon>
        <taxon>Actinomycetes</taxon>
        <taxon>Streptosporangiales</taxon>
        <taxon>Streptosporangiaceae</taxon>
        <taxon>Streptosporangium</taxon>
    </lineage>
</organism>
<dbReference type="EMBL" id="JACCCO010000003">
    <property type="protein sequence ID" value="NYF43799.1"/>
    <property type="molecule type" value="Genomic_DNA"/>
</dbReference>
<keyword evidence="2" id="KW-1185">Reference proteome</keyword>
<evidence type="ECO:0000313" key="2">
    <source>
        <dbReference type="Proteomes" id="UP000576393"/>
    </source>
</evidence>
<reference evidence="1 2" key="1">
    <citation type="submission" date="2020-07" db="EMBL/GenBank/DDBJ databases">
        <title>Sequencing the genomes of 1000 actinobacteria strains.</title>
        <authorList>
            <person name="Klenk H.-P."/>
        </authorList>
    </citation>
    <scope>NUCLEOTIDE SEQUENCE [LARGE SCALE GENOMIC DNA]</scope>
    <source>
        <strain evidence="1 2">DSM 45763</strain>
    </source>
</reference>